<dbReference type="EMBL" id="JANBUN010001925">
    <property type="protein sequence ID" value="KAJ2796270.1"/>
    <property type="molecule type" value="Genomic_DNA"/>
</dbReference>
<gene>
    <name evidence="1" type="ORF">H4R21_004779</name>
</gene>
<reference evidence="1" key="1">
    <citation type="submission" date="2022-07" db="EMBL/GenBank/DDBJ databases">
        <title>Phylogenomic reconstructions and comparative analyses of Kickxellomycotina fungi.</title>
        <authorList>
            <person name="Reynolds N.K."/>
            <person name="Stajich J.E."/>
            <person name="Barry K."/>
            <person name="Grigoriev I.V."/>
            <person name="Crous P."/>
            <person name="Smith M.E."/>
        </authorList>
    </citation>
    <scope>NUCLEOTIDE SEQUENCE</scope>
    <source>
        <strain evidence="1">BCRC 34780</strain>
    </source>
</reference>
<protein>
    <submittedName>
        <fullName evidence="1">Uncharacterized protein</fullName>
    </submittedName>
</protein>
<organism evidence="1 2">
    <name type="scientific">Coemansia helicoidea</name>
    <dbReference type="NCBI Taxonomy" id="1286919"/>
    <lineage>
        <taxon>Eukaryota</taxon>
        <taxon>Fungi</taxon>
        <taxon>Fungi incertae sedis</taxon>
        <taxon>Zoopagomycota</taxon>
        <taxon>Kickxellomycotina</taxon>
        <taxon>Kickxellomycetes</taxon>
        <taxon>Kickxellales</taxon>
        <taxon>Kickxellaceae</taxon>
        <taxon>Coemansia</taxon>
    </lineage>
</organism>
<sequence>MAGGRRRRRSSASSSTSNAWTAGALAADGRRPPPLVSADAPTPGGDSPAANPPAANGDSSRLALDGADDPFAYDSELETLSSVSSHSSIGSTNSDDLDQALSNPDALSRVGGSDDDDDDGVGMLLDDRDPSASADPAIHSESASRDSPKGGSDSDRAAAAGDYGRFMAKPAHGSGGTSARRRRLPSTSSRQAKNRAPRQPAADNNSDSHSSSGADGAEPQEAELAPDNASEAPDATADASSQSPAGAAGAVDSKAEGDDGGASSSSSSDEDAAANEVRRSAALSELVQIEVEFAQLRERLYCERMQQVQIEEEQLLSGRHAEYTRCVEEVTKNYTQHLERLKYGHEAWAKQRQGLHETWTRTLSYTFLERRQELRRRLISAHQRRIWRVRDMRVKEEEQFEARAGLATSAVDEDVALIMHQSVESIEQLKQARRVAQTVQRCLVHSRKQQLAAPGLDPAEMDADYRAMSLAVYPRTPKAGPRRVFVPPLVPESGSAAAAAVAGKKRKPRQPRQPKKRLA</sequence>
<proteinExistence type="predicted"/>
<keyword evidence="2" id="KW-1185">Reference proteome</keyword>
<name>A0ACC1KWH1_9FUNG</name>
<dbReference type="Proteomes" id="UP001140087">
    <property type="component" value="Unassembled WGS sequence"/>
</dbReference>
<evidence type="ECO:0000313" key="1">
    <source>
        <dbReference type="EMBL" id="KAJ2796270.1"/>
    </source>
</evidence>
<accession>A0ACC1KWH1</accession>
<evidence type="ECO:0000313" key="2">
    <source>
        <dbReference type="Proteomes" id="UP001140087"/>
    </source>
</evidence>
<feature type="non-terminal residue" evidence="1">
    <location>
        <position position="519"/>
    </location>
</feature>
<comment type="caution">
    <text evidence="1">The sequence shown here is derived from an EMBL/GenBank/DDBJ whole genome shotgun (WGS) entry which is preliminary data.</text>
</comment>